<dbReference type="STRING" id="6248.A0A0K0EHJ6"/>
<proteinExistence type="inferred from homology"/>
<dbReference type="PRINTS" id="PR00081">
    <property type="entry name" value="GDHRDH"/>
</dbReference>
<accession>A0A0K0EHJ6</accession>
<protein>
    <submittedName>
        <fullName evidence="6">Dehydrogenase/reductase SDR family member 7B</fullName>
    </submittedName>
</protein>
<evidence type="ECO:0000256" key="2">
    <source>
        <dbReference type="ARBA" id="ARBA00023002"/>
    </source>
</evidence>
<dbReference type="PROSITE" id="PS00061">
    <property type="entry name" value="ADH_SHORT"/>
    <property type="match status" value="1"/>
</dbReference>
<evidence type="ECO:0000256" key="4">
    <source>
        <dbReference type="RuleBase" id="RU000363"/>
    </source>
</evidence>
<dbReference type="WBParaSite" id="SSTP_0000895100.1">
    <property type="protein sequence ID" value="SSTP_0000895100.1"/>
    <property type="gene ID" value="SSTP_0000895100"/>
</dbReference>
<dbReference type="PANTHER" id="PTHR44196:SF1">
    <property type="entry name" value="DEHYDROGENASE_REDUCTASE SDR FAMILY MEMBER 7B"/>
    <property type="match status" value="1"/>
</dbReference>
<name>A0A0K0EHJ6_STRER</name>
<reference evidence="6" key="1">
    <citation type="submission" date="2015-08" db="UniProtKB">
        <authorList>
            <consortium name="WormBaseParasite"/>
        </authorList>
    </citation>
    <scope>IDENTIFICATION</scope>
</reference>
<dbReference type="InterPro" id="IPR020904">
    <property type="entry name" value="Sc_DH/Rdtase_CS"/>
</dbReference>
<dbReference type="WBParaSite" id="TCONS_00000852.p1">
    <property type="protein sequence ID" value="TCONS_00000852.p1"/>
    <property type="gene ID" value="XLOC_000814"/>
</dbReference>
<dbReference type="InterPro" id="IPR002347">
    <property type="entry name" value="SDR_fam"/>
</dbReference>
<organism evidence="6">
    <name type="scientific">Strongyloides stercoralis</name>
    <name type="common">Threadworm</name>
    <dbReference type="NCBI Taxonomy" id="6248"/>
    <lineage>
        <taxon>Eukaryota</taxon>
        <taxon>Metazoa</taxon>
        <taxon>Ecdysozoa</taxon>
        <taxon>Nematoda</taxon>
        <taxon>Chromadorea</taxon>
        <taxon>Rhabditida</taxon>
        <taxon>Tylenchina</taxon>
        <taxon>Panagrolaimomorpha</taxon>
        <taxon>Strongyloidoidea</taxon>
        <taxon>Strongyloididae</taxon>
        <taxon>Strongyloides</taxon>
    </lineage>
</organism>
<dbReference type="PANTHER" id="PTHR44196">
    <property type="entry name" value="DEHYDROGENASE/REDUCTASE SDR FAMILY MEMBER 7B"/>
    <property type="match status" value="1"/>
</dbReference>
<evidence type="ECO:0000313" key="6">
    <source>
        <dbReference type="WBParaSite" id="SSTP_0000895100.1"/>
    </source>
</evidence>
<dbReference type="PRINTS" id="PR00080">
    <property type="entry name" value="SDRFAMILY"/>
</dbReference>
<dbReference type="Proteomes" id="UP000035681">
    <property type="component" value="Unplaced"/>
</dbReference>
<dbReference type="GO" id="GO:0016020">
    <property type="term" value="C:membrane"/>
    <property type="evidence" value="ECO:0007669"/>
    <property type="project" value="TreeGrafter"/>
</dbReference>
<dbReference type="InterPro" id="IPR036291">
    <property type="entry name" value="NAD(P)-bd_dom_sf"/>
</dbReference>
<evidence type="ECO:0000256" key="1">
    <source>
        <dbReference type="ARBA" id="ARBA00006484"/>
    </source>
</evidence>
<evidence type="ECO:0000313" key="5">
    <source>
        <dbReference type="Proteomes" id="UP000035681"/>
    </source>
</evidence>
<sequence>MEQIQEYLQNIQNNPLCAWLAISAGLFGITKALLYAIPGPHHQSTLNVRDRTVLITGASSGLGKALAYKFYKEGAKVIVTARSIDKLKSLCDELIDCNERYKWGNKHTPDYGYLDLADAKDDSIKDLVKKSITGNKIDVLINNAGLSNRGSCRDTSLKVQRDVMEINYFGHVAVTKNLIDFIPDDGAIVVISSLQGKIAIPYRSAYSASKHAIQAFFDSMRGEERPNLQILVVSAGYMNTGFGSRAVDTQGIPVNVEDENQKKGYSPELCADYVYNALIKRKSELIIAPLIHRIAIFIRWFSPNLYFWVTYMRSKKERGIGKKNKKDE</sequence>
<comment type="similarity">
    <text evidence="1 4">Belongs to the short-chain dehydrogenases/reductases (SDR) family.</text>
</comment>
<dbReference type="Pfam" id="PF00106">
    <property type="entry name" value="adh_short"/>
    <property type="match status" value="1"/>
</dbReference>
<dbReference type="SUPFAM" id="SSF51735">
    <property type="entry name" value="NAD(P)-binding Rossmann-fold domains"/>
    <property type="match status" value="1"/>
</dbReference>
<dbReference type="GO" id="GO:0016491">
    <property type="term" value="F:oxidoreductase activity"/>
    <property type="evidence" value="ECO:0007669"/>
    <property type="project" value="UniProtKB-KW"/>
</dbReference>
<dbReference type="Gene3D" id="3.40.50.720">
    <property type="entry name" value="NAD(P)-binding Rossmann-like Domain"/>
    <property type="match status" value="1"/>
</dbReference>
<keyword evidence="5" id="KW-1185">Reference proteome</keyword>
<comment type="function">
    <text evidence="3">Putative oxidoreductase.</text>
</comment>
<evidence type="ECO:0000256" key="3">
    <source>
        <dbReference type="ARBA" id="ARBA00037096"/>
    </source>
</evidence>
<keyword evidence="2" id="KW-0560">Oxidoreductase</keyword>
<dbReference type="AlphaFoldDB" id="A0A0K0EHJ6"/>